<evidence type="ECO:0000313" key="3">
    <source>
        <dbReference type="EMBL" id="MPR29491.1"/>
    </source>
</evidence>
<dbReference type="OrthoDB" id="327733at2"/>
<evidence type="ECO:0000259" key="2">
    <source>
        <dbReference type="Pfam" id="PF09423"/>
    </source>
</evidence>
<dbReference type="EMBL" id="VOSK01000236">
    <property type="protein sequence ID" value="MPR29491.1"/>
    <property type="molecule type" value="Genomic_DNA"/>
</dbReference>
<dbReference type="RefSeq" id="WP_152716390.1">
    <property type="nucleotide sequence ID" value="NZ_VOSJ01000254.1"/>
</dbReference>
<dbReference type="PANTHER" id="PTHR33987:SF1">
    <property type="entry name" value="CALCINEURIN-LIKE METALLO-PHOSPHOESTERASE SUPERFAMILY PROTEIN"/>
    <property type="match status" value="1"/>
</dbReference>
<dbReference type="CDD" id="cd07389">
    <property type="entry name" value="MPP_PhoD"/>
    <property type="match status" value="1"/>
</dbReference>
<dbReference type="AlphaFoldDB" id="A0A5N7MR55"/>
<dbReference type="InterPro" id="IPR029052">
    <property type="entry name" value="Metallo-depent_PP-like"/>
</dbReference>
<sequence>MMPLFILTVLLALLLPGQPWAQSIPAPLTRIAFGSCADEEKPQPIWDAVLAYRPELFLFTGDNVYGDVRQGRNVPDEDLIRSLQESYTQASKLSGYMRVRTTLPSLATWDDHDYGKNDAGADFPGRREAQSLFLQFWDVPLSDPRHNRDGVYHAETFGPEGQRIQVILLDTRFFRSPLKLTDDRNAPGRERYVPDDDPAKTILGAEQWQWLAERLREPAELRLIVSSVQVVAEGHGWERWGNFPRERQRLYDLVRETGANGVVFISGDRHIGGLYRETNGTPYPLVEITSSGLNQVFAGNREVGPNRLGAVYGAANFGTADVDWWEGVIALSLRNEAGEVVRRTSVKLADLSAPEPTR</sequence>
<dbReference type="Pfam" id="PF09423">
    <property type="entry name" value="PhoD"/>
    <property type="match status" value="1"/>
</dbReference>
<dbReference type="SUPFAM" id="SSF56300">
    <property type="entry name" value="Metallo-dependent phosphatases"/>
    <property type="match status" value="1"/>
</dbReference>
<organism evidence="3 4">
    <name type="scientific">Microvirga tunisiensis</name>
    <dbReference type="NCBI Taxonomy" id="2108360"/>
    <lineage>
        <taxon>Bacteria</taxon>
        <taxon>Pseudomonadati</taxon>
        <taxon>Pseudomonadota</taxon>
        <taxon>Alphaproteobacteria</taxon>
        <taxon>Hyphomicrobiales</taxon>
        <taxon>Methylobacteriaceae</taxon>
        <taxon>Microvirga</taxon>
    </lineage>
</organism>
<keyword evidence="1" id="KW-0732">Signal</keyword>
<accession>A0A5N7MR55</accession>
<feature type="domain" description="PhoD-like phosphatase metallophosphatase" evidence="2">
    <location>
        <begin position="32"/>
        <end position="272"/>
    </location>
</feature>
<dbReference type="Proteomes" id="UP000403266">
    <property type="component" value="Unassembled WGS sequence"/>
</dbReference>
<evidence type="ECO:0000313" key="4">
    <source>
        <dbReference type="Proteomes" id="UP000403266"/>
    </source>
</evidence>
<keyword evidence="4" id="KW-1185">Reference proteome</keyword>
<feature type="signal peptide" evidence="1">
    <location>
        <begin position="1"/>
        <end position="21"/>
    </location>
</feature>
<reference evidence="3 4" key="1">
    <citation type="journal article" date="2019" name="Syst. Appl. Microbiol.">
        <title>Microvirga tunisiensis sp. nov., a root nodule symbiotic bacterium isolated from Lupinus micranthus and L. luteus grown in Northern Tunisia.</title>
        <authorList>
            <person name="Msaddak A."/>
            <person name="Rejili M."/>
            <person name="Duran D."/>
            <person name="Mars M."/>
            <person name="Palacios J.M."/>
            <person name="Ruiz-Argueso T."/>
            <person name="Rey L."/>
            <person name="Imperial J."/>
        </authorList>
    </citation>
    <scope>NUCLEOTIDE SEQUENCE [LARGE SCALE GENOMIC DNA]</scope>
    <source>
        <strain evidence="3 4">Lmie10</strain>
    </source>
</reference>
<feature type="chain" id="PRO_5030135675" evidence="1">
    <location>
        <begin position="22"/>
        <end position="358"/>
    </location>
</feature>
<dbReference type="PANTHER" id="PTHR33987">
    <property type="entry name" value="CALCINEURIN-LIKE METALLO-PHOSPHOESTERASE SUPERFAMILY PROTEIN"/>
    <property type="match status" value="1"/>
</dbReference>
<name>A0A5N7MR55_9HYPH</name>
<protein>
    <submittedName>
        <fullName evidence="3">Alkaline phosphatase family protein</fullName>
    </submittedName>
</protein>
<evidence type="ECO:0000256" key="1">
    <source>
        <dbReference type="SAM" id="SignalP"/>
    </source>
</evidence>
<proteinExistence type="predicted"/>
<dbReference type="Gene3D" id="3.60.21.70">
    <property type="entry name" value="PhoD-like phosphatase"/>
    <property type="match status" value="1"/>
</dbReference>
<dbReference type="InterPro" id="IPR038607">
    <property type="entry name" value="PhoD-like_sf"/>
</dbReference>
<dbReference type="InterPro" id="IPR018946">
    <property type="entry name" value="PhoD-like_MPP"/>
</dbReference>
<gene>
    <name evidence="3" type="ORF">FS320_31485</name>
</gene>
<comment type="caution">
    <text evidence="3">The sequence shown here is derived from an EMBL/GenBank/DDBJ whole genome shotgun (WGS) entry which is preliminary data.</text>
</comment>